<dbReference type="Proteomes" id="UP000664914">
    <property type="component" value="Chromosome"/>
</dbReference>
<proteinExistence type="predicted"/>
<reference evidence="4" key="2">
    <citation type="submission" date="2021-04" db="EMBL/GenBank/DDBJ databases">
        <title>Isolation and genomic analysis of the ibuprofen-degrading bacterium Sphingomonas strain MPO218.</title>
        <authorList>
            <person name="Aulestia M."/>
            <person name="Flores A."/>
            <person name="Mangas E.L."/>
            <person name="Perez-Pulido A.J."/>
            <person name="Santero E."/>
            <person name="Camacho E.M."/>
        </authorList>
    </citation>
    <scope>NUCLEOTIDE SEQUENCE</scope>
    <source>
        <strain evidence="4">MPO218</strain>
    </source>
</reference>
<keyword evidence="1" id="KW-0560">Oxidoreductase</keyword>
<dbReference type="GO" id="GO:0003995">
    <property type="term" value="F:acyl-CoA dehydrogenase activity"/>
    <property type="evidence" value="ECO:0007669"/>
    <property type="project" value="TreeGrafter"/>
</dbReference>
<dbReference type="RefSeq" id="WP_208632382.1">
    <property type="nucleotide sequence ID" value="NZ_CP059319.1"/>
</dbReference>
<evidence type="ECO:0000256" key="2">
    <source>
        <dbReference type="SAM" id="MobiDB-lite"/>
    </source>
</evidence>
<dbReference type="GO" id="GO:0016712">
    <property type="term" value="F:oxidoreductase activity, acting on paired donors, with incorporation or reduction of molecular oxygen, reduced flavin or flavoprotein as one donor, and incorporation of one atom of oxygen"/>
    <property type="evidence" value="ECO:0007669"/>
    <property type="project" value="TreeGrafter"/>
</dbReference>
<protein>
    <recommendedName>
        <fullName evidence="3">Acyl-CoA dehydrogenase C-terminal domain-containing protein</fullName>
    </recommendedName>
</protein>
<dbReference type="SUPFAM" id="SSF47203">
    <property type="entry name" value="Acyl-CoA dehydrogenase C-terminal domain-like"/>
    <property type="match status" value="1"/>
</dbReference>
<dbReference type="GO" id="GO:0050660">
    <property type="term" value="F:flavin adenine dinucleotide binding"/>
    <property type="evidence" value="ECO:0007669"/>
    <property type="project" value="InterPro"/>
</dbReference>
<accession>A0A975HEK5</accession>
<dbReference type="Gene3D" id="1.10.540.10">
    <property type="entry name" value="Acyl-CoA dehydrogenase/oxidase, N-terminal domain"/>
    <property type="match status" value="1"/>
</dbReference>
<dbReference type="Pfam" id="PF08028">
    <property type="entry name" value="Acyl-CoA_dh_2"/>
    <property type="match status" value="1"/>
</dbReference>
<dbReference type="Gene3D" id="2.40.110.10">
    <property type="entry name" value="Butyryl-CoA Dehydrogenase, subunit A, domain 2"/>
    <property type="match status" value="1"/>
</dbReference>
<evidence type="ECO:0000313" key="4">
    <source>
        <dbReference type="EMBL" id="QTH20924.1"/>
    </source>
</evidence>
<dbReference type="PANTHER" id="PTHR48083:SF19">
    <property type="entry name" value="FLAVIN-DEPENDENT MONOOXYGENASE, OXYGENASE SUBUNIT HSAA"/>
    <property type="match status" value="1"/>
</dbReference>
<dbReference type="InterPro" id="IPR009100">
    <property type="entry name" value="AcylCoA_DH/oxidase_NM_dom_sf"/>
</dbReference>
<dbReference type="Gene3D" id="1.20.140.10">
    <property type="entry name" value="Butyryl-CoA Dehydrogenase, subunit A, domain 3"/>
    <property type="match status" value="1"/>
</dbReference>
<dbReference type="EMBL" id="CP059319">
    <property type="protein sequence ID" value="QTH20924.1"/>
    <property type="molecule type" value="Genomic_DNA"/>
</dbReference>
<name>A0A975HEK5_9SPHN</name>
<evidence type="ECO:0000259" key="3">
    <source>
        <dbReference type="Pfam" id="PF08028"/>
    </source>
</evidence>
<reference evidence="4" key="1">
    <citation type="submission" date="2020-07" db="EMBL/GenBank/DDBJ databases">
        <authorList>
            <person name="Camacho E."/>
        </authorList>
    </citation>
    <scope>NUCLEOTIDE SEQUENCE</scope>
    <source>
        <strain evidence="4">MPO218</strain>
    </source>
</reference>
<evidence type="ECO:0000256" key="1">
    <source>
        <dbReference type="ARBA" id="ARBA00023002"/>
    </source>
</evidence>
<dbReference type="SUPFAM" id="SSF56645">
    <property type="entry name" value="Acyl-CoA dehydrogenase NM domain-like"/>
    <property type="match status" value="1"/>
</dbReference>
<dbReference type="InterPro" id="IPR037069">
    <property type="entry name" value="AcylCoA_DH/ox_N_sf"/>
</dbReference>
<feature type="region of interest" description="Disordered" evidence="2">
    <location>
        <begin position="1"/>
        <end position="24"/>
    </location>
</feature>
<dbReference type="InterPro" id="IPR046373">
    <property type="entry name" value="Acyl-CoA_Oxase/DH_mid-dom_sf"/>
</dbReference>
<gene>
    <name evidence="4" type="ORF">HRJ34_21795</name>
</gene>
<sequence>MSPEAQIKSGTSGETRVKGGGARGVPSHADCVAMAEELAPRLAPFVDEAERSRRVPKGAADALIASGLMPLVRPARHGGYEHGWMAYADVLAPIARQSGSLAWVLGFLLHHQWALGFFPQATQDEVYSQAADPCIASMFAPSGRATAEGSKLRLTGEWSFSSGIDNCDWVMLAGFAEIAPGEPPINCWFLLKPGQFEVRDTWHAVGLSGTGSNNVVVRDALIDADYWVRADPFGGDDMSARSGNRGIRFITPPVGQFQYGLVAPMIGIAMALHEEVLRFNAGRQGLLIPGKIADDPFLQAGLGESEAELAAAYAAMSKLDDAIAAGEMRTPDGIARFRAGMGFVAKTITAASERLFYLSGGRGLDSRKPLSRHWRDLHAITNHAALKYEMMFQGLGQAALARVS</sequence>
<dbReference type="InterPro" id="IPR036250">
    <property type="entry name" value="AcylCo_DH-like_C"/>
</dbReference>
<dbReference type="GO" id="GO:0005737">
    <property type="term" value="C:cytoplasm"/>
    <property type="evidence" value="ECO:0007669"/>
    <property type="project" value="TreeGrafter"/>
</dbReference>
<feature type="domain" description="Acyl-CoA dehydrogenase C-terminal" evidence="3">
    <location>
        <begin position="260"/>
        <end position="387"/>
    </location>
</feature>
<organism evidence="4 5">
    <name type="scientific">Rhizorhabdus wittichii</name>
    <dbReference type="NCBI Taxonomy" id="160791"/>
    <lineage>
        <taxon>Bacteria</taxon>
        <taxon>Pseudomonadati</taxon>
        <taxon>Pseudomonadota</taxon>
        <taxon>Alphaproteobacteria</taxon>
        <taxon>Sphingomonadales</taxon>
        <taxon>Sphingomonadaceae</taxon>
        <taxon>Rhizorhabdus</taxon>
    </lineage>
</organism>
<dbReference type="PANTHER" id="PTHR48083">
    <property type="entry name" value="MEDIUM-CHAIN SPECIFIC ACYL-COA DEHYDROGENASE, MITOCHONDRIAL-RELATED"/>
    <property type="match status" value="1"/>
</dbReference>
<dbReference type="GO" id="GO:0033539">
    <property type="term" value="P:fatty acid beta-oxidation using acyl-CoA dehydrogenase"/>
    <property type="evidence" value="ECO:0007669"/>
    <property type="project" value="TreeGrafter"/>
</dbReference>
<dbReference type="PIRSF" id="PIRSF016578">
    <property type="entry name" value="HsaA"/>
    <property type="match status" value="1"/>
</dbReference>
<dbReference type="InterPro" id="IPR013107">
    <property type="entry name" value="Acyl-CoA_DH_C"/>
</dbReference>
<dbReference type="InterPro" id="IPR050741">
    <property type="entry name" value="Acyl-CoA_dehydrogenase"/>
</dbReference>
<dbReference type="AlphaFoldDB" id="A0A975HEK5"/>
<evidence type="ECO:0000313" key="5">
    <source>
        <dbReference type="Proteomes" id="UP000664914"/>
    </source>
</evidence>